<feature type="transmembrane region" description="Helical" evidence="5">
    <location>
        <begin position="54"/>
        <end position="71"/>
    </location>
</feature>
<evidence type="ECO:0000313" key="7">
    <source>
        <dbReference type="EMBL" id="MBR7831883.1"/>
    </source>
</evidence>
<feature type="transmembrane region" description="Helical" evidence="5">
    <location>
        <begin position="371"/>
        <end position="394"/>
    </location>
</feature>
<feature type="domain" description="Major facilitator superfamily (MFS) profile" evidence="6">
    <location>
        <begin position="16"/>
        <end position="469"/>
    </location>
</feature>
<dbReference type="InterPro" id="IPR020846">
    <property type="entry name" value="MFS_dom"/>
</dbReference>
<dbReference type="SUPFAM" id="SSF103473">
    <property type="entry name" value="MFS general substrate transporter"/>
    <property type="match status" value="1"/>
</dbReference>
<comment type="subcellular location">
    <subcellularLocation>
        <location evidence="1">Cell membrane</location>
        <topology evidence="1">Multi-pass membrane protein</topology>
    </subcellularLocation>
</comment>
<dbReference type="InterPro" id="IPR036259">
    <property type="entry name" value="MFS_trans_sf"/>
</dbReference>
<dbReference type="InterPro" id="IPR011701">
    <property type="entry name" value="MFS"/>
</dbReference>
<gene>
    <name evidence="7" type="ORF">KDL01_01345</name>
</gene>
<evidence type="ECO:0000259" key="6">
    <source>
        <dbReference type="PROSITE" id="PS50850"/>
    </source>
</evidence>
<comment type="caution">
    <text evidence="7">The sequence shown here is derived from an EMBL/GenBank/DDBJ whole genome shotgun (WGS) entry which is preliminary data.</text>
</comment>
<feature type="transmembrane region" description="Helical" evidence="5">
    <location>
        <begin position="415"/>
        <end position="433"/>
    </location>
</feature>
<dbReference type="Proteomes" id="UP000675781">
    <property type="component" value="Unassembled WGS sequence"/>
</dbReference>
<dbReference type="Gene3D" id="1.20.1720.10">
    <property type="entry name" value="Multidrug resistance protein D"/>
    <property type="match status" value="1"/>
</dbReference>
<reference evidence="7" key="1">
    <citation type="submission" date="2021-04" db="EMBL/GenBank/DDBJ databases">
        <title>Genome based classification of Actinospica acidithermotolerans sp. nov., an actinobacterium isolated from an Indonesian hot spring.</title>
        <authorList>
            <person name="Kusuma A.B."/>
            <person name="Putra K.E."/>
            <person name="Nafisah S."/>
            <person name="Loh J."/>
            <person name="Nouioui I."/>
            <person name="Goodfellow M."/>
        </authorList>
    </citation>
    <scope>NUCLEOTIDE SEQUENCE</scope>
    <source>
        <strain evidence="7">CSCA 57</strain>
    </source>
</reference>
<dbReference type="Pfam" id="PF07690">
    <property type="entry name" value="MFS_1"/>
    <property type="match status" value="1"/>
</dbReference>
<evidence type="ECO:0000256" key="4">
    <source>
        <dbReference type="ARBA" id="ARBA00023136"/>
    </source>
</evidence>
<feature type="transmembrane region" description="Helical" evidence="5">
    <location>
        <begin position="275"/>
        <end position="296"/>
    </location>
</feature>
<evidence type="ECO:0000256" key="3">
    <source>
        <dbReference type="ARBA" id="ARBA00022989"/>
    </source>
</evidence>
<dbReference type="GO" id="GO:0022857">
    <property type="term" value="F:transmembrane transporter activity"/>
    <property type="evidence" value="ECO:0007669"/>
    <property type="project" value="InterPro"/>
</dbReference>
<dbReference type="GO" id="GO:0005886">
    <property type="term" value="C:plasma membrane"/>
    <property type="evidence" value="ECO:0007669"/>
    <property type="project" value="UniProtKB-SubCell"/>
</dbReference>
<protein>
    <submittedName>
        <fullName evidence="7">MFS transporter</fullName>
    </submittedName>
</protein>
<dbReference type="CDD" id="cd17321">
    <property type="entry name" value="MFS_MMR_MDR_like"/>
    <property type="match status" value="1"/>
</dbReference>
<sequence length="488" mass="49532">MPETSPGSAYRWRWIAVAALLIGQAMDLLDATIVQIAAPTIHGGLGGGAADLKWFTGAYTLPFSLLLITGGRLGDIVGRRRMFVFGVVGFLLASLACAFAPSAAALIAFRALQGTAAAAAMPQTIGLMRAMFRGPELGRALASIGPVMGLAGVCGPLLGGVLVHADLFGSSWRAVFLVNAPLSLVVLGLASLLPEDRAPRRPGLDPLGVLAAVAGIALIVYPLNEISSGWPTAREWSMIAAGLVVLTALTLRLRRAARAGRSVLIEPSLFANRRFTAALVTSMFFFAVTTGLSLVVVMQMQLGLGRTVLTTGLTLVPSSLAVAAGSWLGGSRPRGSGRGVMLSGVGTLLAGVLGVIAVYRTAAPHGYPTPLLGAVTVEGFGVGLFCSSFFATALSSLRPQQIGSAAGLLNAVQQLGATLGVAVLGSVYLGLAGHTPAASLHAGQAAFWVGGAMLAPVVLGTALLTAPAPSGAAIEPAGSPSRPAPVER</sequence>
<dbReference type="PANTHER" id="PTHR42718:SF39">
    <property type="entry name" value="ACTINORHODIN TRANSPORTER-RELATED"/>
    <property type="match status" value="1"/>
</dbReference>
<feature type="transmembrane region" description="Helical" evidence="5">
    <location>
        <begin position="204"/>
        <end position="224"/>
    </location>
</feature>
<evidence type="ECO:0000256" key="2">
    <source>
        <dbReference type="ARBA" id="ARBA00022692"/>
    </source>
</evidence>
<dbReference type="RefSeq" id="WP_212526415.1">
    <property type="nucleotide sequence ID" value="NZ_JAGSOG010000003.1"/>
</dbReference>
<accession>A0A941IPE9</accession>
<evidence type="ECO:0000313" key="8">
    <source>
        <dbReference type="Proteomes" id="UP000675781"/>
    </source>
</evidence>
<organism evidence="7 8">
    <name type="scientific">Actinospica durhamensis</name>
    <dbReference type="NCBI Taxonomy" id="1508375"/>
    <lineage>
        <taxon>Bacteria</taxon>
        <taxon>Bacillati</taxon>
        <taxon>Actinomycetota</taxon>
        <taxon>Actinomycetes</taxon>
        <taxon>Catenulisporales</taxon>
        <taxon>Actinospicaceae</taxon>
        <taxon>Actinospica</taxon>
    </lineage>
</organism>
<feature type="transmembrane region" description="Helical" evidence="5">
    <location>
        <begin position="445"/>
        <end position="466"/>
    </location>
</feature>
<feature type="transmembrane region" description="Helical" evidence="5">
    <location>
        <begin position="171"/>
        <end position="192"/>
    </location>
</feature>
<dbReference type="Gene3D" id="1.20.1250.20">
    <property type="entry name" value="MFS general substrate transporter like domains"/>
    <property type="match status" value="1"/>
</dbReference>
<name>A0A941IPE9_9ACTN</name>
<dbReference type="PROSITE" id="PS50850">
    <property type="entry name" value="MFS"/>
    <property type="match status" value="1"/>
</dbReference>
<feature type="transmembrane region" description="Helical" evidence="5">
    <location>
        <begin position="83"/>
        <end position="109"/>
    </location>
</feature>
<keyword evidence="4 5" id="KW-0472">Membrane</keyword>
<feature type="transmembrane region" description="Helical" evidence="5">
    <location>
        <begin position="308"/>
        <end position="328"/>
    </location>
</feature>
<keyword evidence="8" id="KW-1185">Reference proteome</keyword>
<feature type="transmembrane region" description="Helical" evidence="5">
    <location>
        <begin position="236"/>
        <end position="254"/>
    </location>
</feature>
<dbReference type="AlphaFoldDB" id="A0A941IPE9"/>
<evidence type="ECO:0000256" key="1">
    <source>
        <dbReference type="ARBA" id="ARBA00004651"/>
    </source>
</evidence>
<keyword evidence="2 5" id="KW-0812">Transmembrane</keyword>
<dbReference type="EMBL" id="JAGSOG010000003">
    <property type="protein sequence ID" value="MBR7831883.1"/>
    <property type="molecule type" value="Genomic_DNA"/>
</dbReference>
<feature type="transmembrane region" description="Helical" evidence="5">
    <location>
        <begin position="12"/>
        <end position="34"/>
    </location>
</feature>
<keyword evidence="3 5" id="KW-1133">Transmembrane helix</keyword>
<proteinExistence type="predicted"/>
<evidence type="ECO:0000256" key="5">
    <source>
        <dbReference type="SAM" id="Phobius"/>
    </source>
</evidence>
<feature type="transmembrane region" description="Helical" evidence="5">
    <location>
        <begin position="144"/>
        <end position="165"/>
    </location>
</feature>
<feature type="transmembrane region" description="Helical" evidence="5">
    <location>
        <begin position="340"/>
        <end position="359"/>
    </location>
</feature>
<dbReference type="PANTHER" id="PTHR42718">
    <property type="entry name" value="MAJOR FACILITATOR SUPERFAMILY MULTIDRUG TRANSPORTER MFSC"/>
    <property type="match status" value="1"/>
</dbReference>
<feature type="transmembrane region" description="Helical" evidence="5">
    <location>
        <begin position="115"/>
        <end position="132"/>
    </location>
</feature>